<organism evidence="2 3">
    <name type="scientific">Tetrahymena thermophila (strain SB210)</name>
    <dbReference type="NCBI Taxonomy" id="312017"/>
    <lineage>
        <taxon>Eukaryota</taxon>
        <taxon>Sar</taxon>
        <taxon>Alveolata</taxon>
        <taxon>Ciliophora</taxon>
        <taxon>Intramacronucleata</taxon>
        <taxon>Oligohymenophorea</taxon>
        <taxon>Hymenostomatida</taxon>
        <taxon>Tetrahymenina</taxon>
        <taxon>Tetrahymenidae</taxon>
        <taxon>Tetrahymena</taxon>
    </lineage>
</organism>
<dbReference type="HOGENOM" id="CLU_1339892_0_0_1"/>
<proteinExistence type="predicted"/>
<protein>
    <submittedName>
        <fullName evidence="2">Uncharacterized protein</fullName>
    </submittedName>
</protein>
<reference evidence="3" key="1">
    <citation type="journal article" date="2006" name="PLoS Biol.">
        <title>Macronuclear genome sequence of the ciliate Tetrahymena thermophila, a model eukaryote.</title>
        <authorList>
            <person name="Eisen J.A."/>
            <person name="Coyne R.S."/>
            <person name="Wu M."/>
            <person name="Wu D."/>
            <person name="Thiagarajan M."/>
            <person name="Wortman J.R."/>
            <person name="Badger J.H."/>
            <person name="Ren Q."/>
            <person name="Amedeo P."/>
            <person name="Jones K.M."/>
            <person name="Tallon L.J."/>
            <person name="Delcher A.L."/>
            <person name="Salzberg S.L."/>
            <person name="Silva J.C."/>
            <person name="Haas B.J."/>
            <person name="Majoros W.H."/>
            <person name="Farzad M."/>
            <person name="Carlton J.M."/>
            <person name="Smith R.K. Jr."/>
            <person name="Garg J."/>
            <person name="Pearlman R.E."/>
            <person name="Karrer K.M."/>
            <person name="Sun L."/>
            <person name="Manning G."/>
            <person name="Elde N.C."/>
            <person name="Turkewitz A.P."/>
            <person name="Asai D.J."/>
            <person name="Wilkes D.E."/>
            <person name="Wang Y."/>
            <person name="Cai H."/>
            <person name="Collins K."/>
            <person name="Stewart B.A."/>
            <person name="Lee S.R."/>
            <person name="Wilamowska K."/>
            <person name="Weinberg Z."/>
            <person name="Ruzzo W.L."/>
            <person name="Wloga D."/>
            <person name="Gaertig J."/>
            <person name="Frankel J."/>
            <person name="Tsao C.-C."/>
            <person name="Gorovsky M.A."/>
            <person name="Keeling P.J."/>
            <person name="Waller R.F."/>
            <person name="Patron N.J."/>
            <person name="Cherry J.M."/>
            <person name="Stover N.A."/>
            <person name="Krieger C.J."/>
            <person name="del Toro C."/>
            <person name="Ryder H.F."/>
            <person name="Williamson S.C."/>
            <person name="Barbeau R.A."/>
            <person name="Hamilton E.P."/>
            <person name="Orias E."/>
        </authorList>
    </citation>
    <scope>NUCLEOTIDE SEQUENCE [LARGE SCALE GENOMIC DNA]</scope>
    <source>
        <strain evidence="3">SB210</strain>
    </source>
</reference>
<dbReference type="RefSeq" id="XP_001032788.1">
    <property type="nucleotide sequence ID" value="XM_001032788.3"/>
</dbReference>
<keyword evidence="3" id="KW-1185">Reference proteome</keyword>
<dbReference type="EMBL" id="GG662587">
    <property type="protein sequence ID" value="EAR85125.1"/>
    <property type="molecule type" value="Genomic_DNA"/>
</dbReference>
<dbReference type="AlphaFoldDB" id="I7MGG0"/>
<name>I7MGG0_TETTS</name>
<feature type="coiled-coil region" evidence="1">
    <location>
        <begin position="61"/>
        <end position="196"/>
    </location>
</feature>
<evidence type="ECO:0000313" key="2">
    <source>
        <dbReference type="EMBL" id="EAR85125.1"/>
    </source>
</evidence>
<keyword evidence="1" id="KW-0175">Coiled coil</keyword>
<evidence type="ECO:0000313" key="3">
    <source>
        <dbReference type="Proteomes" id="UP000009168"/>
    </source>
</evidence>
<dbReference type="KEGG" id="tet:TTHERM_00485750"/>
<dbReference type="GeneID" id="7831090"/>
<dbReference type="Proteomes" id="UP000009168">
    <property type="component" value="Unassembled WGS sequence"/>
</dbReference>
<dbReference type="InParanoid" id="I7MGG0"/>
<gene>
    <name evidence="2" type="ORF">TTHERM_00485750</name>
</gene>
<accession>I7MGG0</accession>
<evidence type="ECO:0000256" key="1">
    <source>
        <dbReference type="SAM" id="Coils"/>
    </source>
</evidence>
<sequence length="205" mass="24099">MYHSTTQTFAPLASTVRIIPQSPVILGNQPIESLQQSAMPQQHPYIDNQSGLRENEKLHQIRVQAARIQKLEERISLLLEENQKQESVVNFKQQESVQWQENYNSLRDDFLKKSNQMNQLEEEIDQILKKQSKLVDDIEKNEQDIRNLHNEIYAKNEDIHYWKDRSNQALSAQAKIAELEKQIDILTKENSKLNKLLMQSNDYTQ</sequence>